<keyword evidence="6 7" id="KW-0472">Membrane</keyword>
<sequence length="113" mass="12359">MIYYVAAFSLILIGIYGVLVKRNMIKIVLGLSLMDSGVNILLISLGYVKGKTAPIFSSPALKPDQMVDPVPQALVLTAIVIGLAVTALALTIVIRLYDHHKTLNISKIRELKW</sequence>
<dbReference type="GO" id="GO:0005886">
    <property type="term" value="C:plasma membrane"/>
    <property type="evidence" value="ECO:0007669"/>
    <property type="project" value="UniProtKB-SubCell"/>
</dbReference>
<reference evidence="8" key="1">
    <citation type="journal article" date="2020" name="mSystems">
        <title>Genome- and Community-Level Interaction Insights into Carbon Utilization and Element Cycling Functions of Hydrothermarchaeota in Hydrothermal Sediment.</title>
        <authorList>
            <person name="Zhou Z."/>
            <person name="Liu Y."/>
            <person name="Xu W."/>
            <person name="Pan J."/>
            <person name="Luo Z.H."/>
            <person name="Li M."/>
        </authorList>
    </citation>
    <scope>NUCLEOTIDE SEQUENCE [LARGE SCALE GENOMIC DNA]</scope>
    <source>
        <strain evidence="8">HyVt-527</strain>
    </source>
</reference>
<comment type="subcellular location">
    <subcellularLocation>
        <location evidence="1">Cell membrane</location>
        <topology evidence="1">Multi-pass membrane protein</topology>
    </subcellularLocation>
</comment>
<protein>
    <submittedName>
        <fullName evidence="8">Cation:proton antiporter</fullName>
    </submittedName>
</protein>
<dbReference type="PANTHER" id="PTHR34583">
    <property type="entry name" value="ANTIPORTER SUBUNIT MNHC2-RELATED"/>
    <property type="match status" value="1"/>
</dbReference>
<feature type="transmembrane region" description="Helical" evidence="7">
    <location>
        <begin position="28"/>
        <end position="48"/>
    </location>
</feature>
<feature type="transmembrane region" description="Helical" evidence="7">
    <location>
        <begin position="6"/>
        <end position="21"/>
    </location>
</feature>
<evidence type="ECO:0000256" key="6">
    <source>
        <dbReference type="ARBA" id="ARBA00023136"/>
    </source>
</evidence>
<dbReference type="EMBL" id="DROD01000183">
    <property type="protein sequence ID" value="HHJ52057.1"/>
    <property type="molecule type" value="Genomic_DNA"/>
</dbReference>
<dbReference type="PANTHER" id="PTHR34583:SF2">
    <property type="entry name" value="ANTIPORTER SUBUNIT MNHC2-RELATED"/>
    <property type="match status" value="1"/>
</dbReference>
<dbReference type="Pfam" id="PF00420">
    <property type="entry name" value="Oxidored_q2"/>
    <property type="match status" value="1"/>
</dbReference>
<feature type="transmembrane region" description="Helical" evidence="7">
    <location>
        <begin position="73"/>
        <end position="97"/>
    </location>
</feature>
<comment type="caution">
    <text evidence="8">The sequence shown here is derived from an EMBL/GenBank/DDBJ whole genome shotgun (WGS) entry which is preliminary data.</text>
</comment>
<evidence type="ECO:0000256" key="5">
    <source>
        <dbReference type="ARBA" id="ARBA00022989"/>
    </source>
</evidence>
<evidence type="ECO:0000313" key="8">
    <source>
        <dbReference type="EMBL" id="HHJ52057.1"/>
    </source>
</evidence>
<proteinExistence type="inferred from homology"/>
<keyword evidence="4 7" id="KW-0812">Transmembrane</keyword>
<dbReference type="Gene3D" id="1.10.287.3510">
    <property type="match status" value="1"/>
</dbReference>
<dbReference type="Proteomes" id="UP000886124">
    <property type="component" value="Unassembled WGS sequence"/>
</dbReference>
<name>A0A7V5PMY8_CALAY</name>
<organism evidence="8">
    <name type="scientific">Caldithrix abyssi</name>
    <dbReference type="NCBI Taxonomy" id="187145"/>
    <lineage>
        <taxon>Bacteria</taxon>
        <taxon>Pseudomonadati</taxon>
        <taxon>Calditrichota</taxon>
        <taxon>Calditrichia</taxon>
        <taxon>Calditrichales</taxon>
        <taxon>Calditrichaceae</taxon>
        <taxon>Caldithrix</taxon>
    </lineage>
</organism>
<keyword evidence="3" id="KW-1003">Cell membrane</keyword>
<evidence type="ECO:0000256" key="1">
    <source>
        <dbReference type="ARBA" id="ARBA00004651"/>
    </source>
</evidence>
<comment type="similarity">
    <text evidence="2">Belongs to the CPA3 antiporters (TC 2.A.63) subunit C family.</text>
</comment>
<keyword evidence="5 7" id="KW-1133">Transmembrane helix</keyword>
<dbReference type="InterPro" id="IPR050601">
    <property type="entry name" value="CPA3_antiporter_subunitC"/>
</dbReference>
<evidence type="ECO:0000256" key="7">
    <source>
        <dbReference type="SAM" id="Phobius"/>
    </source>
</evidence>
<accession>A0A7V5PMY8</accession>
<evidence type="ECO:0000256" key="2">
    <source>
        <dbReference type="ARBA" id="ARBA00010388"/>
    </source>
</evidence>
<gene>
    <name evidence="8" type="ORF">ENJ89_02575</name>
</gene>
<dbReference type="AlphaFoldDB" id="A0A7V5PMY8"/>
<evidence type="ECO:0000256" key="4">
    <source>
        <dbReference type="ARBA" id="ARBA00022692"/>
    </source>
</evidence>
<dbReference type="InterPro" id="IPR039428">
    <property type="entry name" value="NUOK/Mnh_C1-like"/>
</dbReference>
<evidence type="ECO:0000256" key="3">
    <source>
        <dbReference type="ARBA" id="ARBA00022475"/>
    </source>
</evidence>